<keyword evidence="3" id="KW-1185">Reference proteome</keyword>
<organism evidence="2 3">
    <name type="scientific">Saccharothrix ecbatanensis</name>
    <dbReference type="NCBI Taxonomy" id="1105145"/>
    <lineage>
        <taxon>Bacteria</taxon>
        <taxon>Bacillati</taxon>
        <taxon>Actinomycetota</taxon>
        <taxon>Actinomycetes</taxon>
        <taxon>Pseudonocardiales</taxon>
        <taxon>Pseudonocardiaceae</taxon>
        <taxon>Saccharothrix</taxon>
    </lineage>
</organism>
<dbReference type="RefSeq" id="WP_184916711.1">
    <property type="nucleotide sequence ID" value="NZ_JACHMO010000001.1"/>
</dbReference>
<evidence type="ECO:0000256" key="1">
    <source>
        <dbReference type="SAM" id="Phobius"/>
    </source>
</evidence>
<feature type="transmembrane region" description="Helical" evidence="1">
    <location>
        <begin position="12"/>
        <end position="34"/>
    </location>
</feature>
<gene>
    <name evidence="2" type="ORF">F4560_000958</name>
</gene>
<dbReference type="EMBL" id="JACHMO010000001">
    <property type="protein sequence ID" value="MBB5801190.1"/>
    <property type="molecule type" value="Genomic_DNA"/>
</dbReference>
<protein>
    <submittedName>
        <fullName evidence="2">Putative membrane protein</fullName>
    </submittedName>
</protein>
<proteinExistence type="predicted"/>
<accession>A0A7W9LYT2</accession>
<sequence>MHWYNGYGMGYGGVMMALIGLLLLGGAVAITVLAMRRPHEDSGSAQRILEDRLARGEIDADEFRRVRDLLRTR</sequence>
<comment type="caution">
    <text evidence="2">The sequence shown here is derived from an EMBL/GenBank/DDBJ whole genome shotgun (WGS) entry which is preliminary data.</text>
</comment>
<reference evidence="2 3" key="1">
    <citation type="submission" date="2020-08" db="EMBL/GenBank/DDBJ databases">
        <title>Sequencing the genomes of 1000 actinobacteria strains.</title>
        <authorList>
            <person name="Klenk H.-P."/>
        </authorList>
    </citation>
    <scope>NUCLEOTIDE SEQUENCE [LARGE SCALE GENOMIC DNA]</scope>
    <source>
        <strain evidence="2 3">DSM 45486</strain>
    </source>
</reference>
<keyword evidence="1" id="KW-0812">Transmembrane</keyword>
<evidence type="ECO:0000313" key="3">
    <source>
        <dbReference type="Proteomes" id="UP000552097"/>
    </source>
</evidence>
<evidence type="ECO:0000313" key="2">
    <source>
        <dbReference type="EMBL" id="MBB5801190.1"/>
    </source>
</evidence>
<dbReference type="AlphaFoldDB" id="A0A7W9LYT2"/>
<keyword evidence="1" id="KW-0472">Membrane</keyword>
<name>A0A7W9LYT2_9PSEU</name>
<dbReference type="Proteomes" id="UP000552097">
    <property type="component" value="Unassembled WGS sequence"/>
</dbReference>
<keyword evidence="1" id="KW-1133">Transmembrane helix</keyword>